<dbReference type="Proteomes" id="UP000320244">
    <property type="component" value="Unassembled WGS sequence"/>
</dbReference>
<name>A0A563DWR7_9MICO</name>
<dbReference type="SUPFAM" id="SSF53335">
    <property type="entry name" value="S-adenosyl-L-methionine-dependent methyltransferases"/>
    <property type="match status" value="1"/>
</dbReference>
<evidence type="ECO:0000256" key="2">
    <source>
        <dbReference type="ARBA" id="ARBA00022679"/>
    </source>
</evidence>
<dbReference type="GO" id="GO:0008168">
    <property type="term" value="F:methyltransferase activity"/>
    <property type="evidence" value="ECO:0007669"/>
    <property type="project" value="UniProtKB-KW"/>
</dbReference>
<sequence length="364" mass="39275">MPCQLQRGAEHGADLSAADDADIQRRWTHRGAHLHDASAPRPAPYAGAMTWQPWTRAWQQALYGREGFYRRSSPSEHFATSAQGIPGAGPLLASAVARLARQHGLEQIIDVGAGRGELLRELARHDPGLTLTGTDVVHRPADLPGSISWIQGPGGALLADGITAVEQVLVIAHEWLDVVPCPVVEFDGRSWRLLEVTPAGDERLAGELDDAGRAWCQEYSFPDPHEGDRLEIGSPRDAAYAQLCSRVRQGLVVAVDYGYRSGMQPRHGTLTGYRDGLQCLPTPDGTCDITAHVCIDSLGADSAMPQRELLDRLGAGMPAPPLTLASTDPPAYLQRLATRSAWSALRAAGGLGDFWWVIRTIDIG</sequence>
<dbReference type="Gene3D" id="3.40.50.12710">
    <property type="match status" value="1"/>
</dbReference>
<dbReference type="InterPro" id="IPR003788">
    <property type="entry name" value="NDUFAF7"/>
</dbReference>
<keyword evidence="2" id="KW-0808">Transferase</keyword>
<proteinExistence type="predicted"/>
<accession>A0A563DWR7</accession>
<gene>
    <name evidence="3" type="ORF">FGL98_16675</name>
</gene>
<dbReference type="InterPro" id="IPR038375">
    <property type="entry name" value="NDUFAF7_sf"/>
</dbReference>
<evidence type="ECO:0008006" key="5">
    <source>
        <dbReference type="Google" id="ProtNLM"/>
    </source>
</evidence>
<organism evidence="3 4">
    <name type="scientific">Leekyejoonella antrihumi</name>
    <dbReference type="NCBI Taxonomy" id="1660198"/>
    <lineage>
        <taxon>Bacteria</taxon>
        <taxon>Bacillati</taxon>
        <taxon>Actinomycetota</taxon>
        <taxon>Actinomycetes</taxon>
        <taxon>Micrococcales</taxon>
        <taxon>Dermacoccaceae</taxon>
        <taxon>Leekyejoonella</taxon>
    </lineage>
</organism>
<evidence type="ECO:0000313" key="4">
    <source>
        <dbReference type="Proteomes" id="UP000320244"/>
    </source>
</evidence>
<evidence type="ECO:0000313" key="3">
    <source>
        <dbReference type="EMBL" id="TWP34738.1"/>
    </source>
</evidence>
<protein>
    <recommendedName>
        <fullName evidence="5">SAM-dependent methyltransferase</fullName>
    </recommendedName>
</protein>
<dbReference type="InterPro" id="IPR029063">
    <property type="entry name" value="SAM-dependent_MTases_sf"/>
</dbReference>
<dbReference type="Pfam" id="PF02636">
    <property type="entry name" value="Methyltransf_28"/>
    <property type="match status" value="1"/>
</dbReference>
<dbReference type="AlphaFoldDB" id="A0A563DWR7"/>
<evidence type="ECO:0000256" key="1">
    <source>
        <dbReference type="ARBA" id="ARBA00022603"/>
    </source>
</evidence>
<keyword evidence="1" id="KW-0489">Methyltransferase</keyword>
<keyword evidence="4" id="KW-1185">Reference proteome</keyword>
<dbReference type="EMBL" id="VCQV01000025">
    <property type="protein sequence ID" value="TWP34738.1"/>
    <property type="molecule type" value="Genomic_DNA"/>
</dbReference>
<dbReference type="OrthoDB" id="4856867at2"/>
<comment type="caution">
    <text evidence="3">The sequence shown here is derived from an EMBL/GenBank/DDBJ whole genome shotgun (WGS) entry which is preliminary data.</text>
</comment>
<dbReference type="GO" id="GO:0032259">
    <property type="term" value="P:methylation"/>
    <property type="evidence" value="ECO:0007669"/>
    <property type="project" value="UniProtKB-KW"/>
</dbReference>
<reference evidence="3 4" key="2">
    <citation type="submission" date="2019-08" db="EMBL/GenBank/DDBJ databases">
        <title>Jejuicoccus antrihumi gen. nov., sp. nov., a new member of the family Dermacoccaceae isolated from a cave.</title>
        <authorList>
            <person name="Schumann P."/>
            <person name="Kim I.S."/>
        </authorList>
    </citation>
    <scope>NUCLEOTIDE SEQUENCE [LARGE SCALE GENOMIC DNA]</scope>
    <source>
        <strain evidence="3 4">C5-26</strain>
    </source>
</reference>
<reference evidence="3 4" key="1">
    <citation type="submission" date="2019-05" db="EMBL/GenBank/DDBJ databases">
        <authorList>
            <person name="Lee S.D."/>
        </authorList>
    </citation>
    <scope>NUCLEOTIDE SEQUENCE [LARGE SCALE GENOMIC DNA]</scope>
    <source>
        <strain evidence="3 4">C5-26</strain>
    </source>
</reference>